<reference evidence="6 7" key="1">
    <citation type="submission" date="2016-01" db="EMBL/GenBank/DDBJ databases">
        <authorList>
            <consortium name="TB Trials Study Group"/>
            <person name="Sutton G."/>
            <person name="Brinkac L."/>
            <person name="Sanka R."/>
            <person name="Adams M."/>
            <person name="Lau E.L."/>
            <person name="Macaden R."/>
            <person name="Grewal H.M.S."/>
        </authorList>
    </citation>
    <scope>NUCLEOTIDE SEQUENCE [LARGE SCALE GENOMIC DNA]</scope>
    <source>
        <strain evidence="6 7">IS-1744</strain>
    </source>
</reference>
<comment type="caution">
    <text evidence="6">The sequence shown here is derived from an EMBL/GenBank/DDBJ whole genome shotgun (WGS) entry which is preliminary data.</text>
</comment>
<dbReference type="PROSITE" id="PS00622">
    <property type="entry name" value="HTH_LUXR_1"/>
    <property type="match status" value="1"/>
</dbReference>
<dbReference type="SUPFAM" id="SSF52540">
    <property type="entry name" value="P-loop containing nucleoside triphosphate hydrolases"/>
    <property type="match status" value="1"/>
</dbReference>
<dbReference type="InterPro" id="IPR058852">
    <property type="entry name" value="HTH_77"/>
</dbReference>
<dbReference type="Pfam" id="PF25872">
    <property type="entry name" value="HTH_77"/>
    <property type="match status" value="1"/>
</dbReference>
<dbReference type="GO" id="GO:0003677">
    <property type="term" value="F:DNA binding"/>
    <property type="evidence" value="ECO:0007669"/>
    <property type="project" value="UniProtKB-KW"/>
</dbReference>
<dbReference type="PRINTS" id="PR00364">
    <property type="entry name" value="DISEASERSIST"/>
</dbReference>
<dbReference type="FunFam" id="1.10.10.10:FF:000553">
    <property type="entry name" value="Transcriptional regulator, LuxR family"/>
    <property type="match status" value="1"/>
</dbReference>
<dbReference type="InterPro" id="IPR011990">
    <property type="entry name" value="TPR-like_helical_dom_sf"/>
</dbReference>
<dbReference type="SMART" id="SM00044">
    <property type="entry name" value="CYCc"/>
    <property type="match status" value="1"/>
</dbReference>
<dbReference type="GO" id="GO:0004016">
    <property type="term" value="F:adenylate cyclase activity"/>
    <property type="evidence" value="ECO:0007669"/>
    <property type="project" value="UniProtKB-ARBA"/>
</dbReference>
<dbReference type="RefSeq" id="WP_064399442.1">
    <property type="nucleotide sequence ID" value="NZ_LQIR01000056.1"/>
</dbReference>
<dbReference type="SUPFAM" id="SSF55073">
    <property type="entry name" value="Nucleotide cyclase"/>
    <property type="match status" value="1"/>
</dbReference>
<dbReference type="GO" id="GO:0035556">
    <property type="term" value="P:intracellular signal transduction"/>
    <property type="evidence" value="ECO:0007669"/>
    <property type="project" value="InterPro"/>
</dbReference>
<dbReference type="Gene3D" id="3.30.70.1230">
    <property type="entry name" value="Nucleotide cyclase"/>
    <property type="match status" value="2"/>
</dbReference>
<gene>
    <name evidence="6" type="ORF">AU192_17170</name>
</gene>
<evidence type="ECO:0000256" key="1">
    <source>
        <dbReference type="ARBA" id="ARBA00023015"/>
    </source>
</evidence>
<dbReference type="GO" id="GO:0009190">
    <property type="term" value="P:cyclic nucleotide biosynthetic process"/>
    <property type="evidence" value="ECO:0007669"/>
    <property type="project" value="InterPro"/>
</dbReference>
<dbReference type="InterPro" id="IPR000792">
    <property type="entry name" value="Tscrpt_reg_LuxR_C"/>
</dbReference>
<dbReference type="Gene3D" id="3.40.50.300">
    <property type="entry name" value="P-loop containing nucleotide triphosphate hydrolases"/>
    <property type="match status" value="1"/>
</dbReference>
<keyword evidence="2" id="KW-0238">DNA-binding</keyword>
<sequence>MTGIDAAPLNWSDLGVSELVPTGTVTLLLADVEGSTRLWESQPDEMTAAFATLDRTLAEVVGAHDGVRPIEQGEGDSFVIAFGRASDAVACALDLQRASLAPIRLRVGLHTGEVQLRDEANYIGPTINRTARIRDLAHGGQTVLSGTTTDLVSDRLPVGAWLAELGMYPVRDLPRPERVVQLCHPDIRNEFPPLRTAKSSRSHNLPAQLTSFVGRAQQLEEVCRLLVDNRLVTLTGAGGAGKTRLAIEAANALSEEFDDGLWWIDLAAIADPAVVTLTIARTLGLPDQPRRSPLETVQRFVGEREILLLLDNCEHLLDACGDVIIRLLNSCPQLTILATSRETIAVSGEVTWRVPSLTLEDEAVALFIERAQRARPTFHVTGDDLALVVDVCRRLDGMPLAIELAAARVRALSLHQITDSLNDRFRLLTGGARNTMRRQQTLRASVDWSHALLTDAEQVLFRRLGVFMDGFDFDAAQAVAATNEAEQFQILDQLSLLVDKSLVTADEESGAMRYRLLETVRQYALEKLAESGEATLMRARHRDHYVATAVRLEGEDRLIGWAEQETGNLRAAHAWSIDCGEFEPALRLISALQRLWEKRGRMREGIAAFDLAFNDKRYRDDDVAAAVWIRAVADRSILTAWTADSASLERGEEALAAARELGDQGLIVSCLAACGGLAYYSPAVSQAYWVDAIDLARKADDRSKLCYYLSCLAVATNVAGQPLASQLAAEEGRLVADAIGDDFVSRHCRIWLAVALAWRGGATDGDVVIRAVSEEAHAAGEPMLELFALTCESNSFAYRGTVSASRAKAKQAHEVSIAMGGFHDNTVHITLALADLAAGDAAAAKTACEAALALTTPDQMPYIRALTPMTVALLSCGELAAARRWADETVTMTNGNYQMNALVARAHVALAQGGRDQAERDAHDALVLALATSAFLHVPEAFEALGRCAADHGNHRHAVRLFGAAAAARTVMGVARWPVYAIGYDDAVEQCRKAMGEDDFNTAWTEGSAMSTEEAIAYAQRGRGERKRPASGWESLTPTERDVVRHAVDGLGNKDIAERMFISPRTVQTHLTHVYAKLGFTSRIQLIQEAARHA</sequence>
<dbReference type="Gene3D" id="1.10.10.10">
    <property type="entry name" value="Winged helix-like DNA-binding domain superfamily/Winged helix DNA-binding domain"/>
    <property type="match status" value="1"/>
</dbReference>
<dbReference type="Proteomes" id="UP000053707">
    <property type="component" value="Unassembled WGS sequence"/>
</dbReference>
<dbReference type="PROSITE" id="PS50125">
    <property type="entry name" value="GUANYLATE_CYCLASE_2"/>
    <property type="match status" value="1"/>
</dbReference>
<dbReference type="SUPFAM" id="SSF48452">
    <property type="entry name" value="TPR-like"/>
    <property type="match status" value="1"/>
</dbReference>
<dbReference type="Gene3D" id="1.25.40.10">
    <property type="entry name" value="Tetratricopeptide repeat domain"/>
    <property type="match status" value="1"/>
</dbReference>
<dbReference type="InterPro" id="IPR002182">
    <property type="entry name" value="NB-ARC"/>
</dbReference>
<evidence type="ECO:0000259" key="4">
    <source>
        <dbReference type="PROSITE" id="PS50043"/>
    </source>
</evidence>
<dbReference type="PROSITE" id="PS50043">
    <property type="entry name" value="HTH_LUXR_2"/>
    <property type="match status" value="1"/>
</dbReference>
<name>A0A101A0M7_9MYCO</name>
<evidence type="ECO:0000256" key="3">
    <source>
        <dbReference type="ARBA" id="ARBA00023163"/>
    </source>
</evidence>
<dbReference type="Pfam" id="PF00196">
    <property type="entry name" value="GerE"/>
    <property type="match status" value="1"/>
</dbReference>
<protein>
    <submittedName>
        <fullName evidence="6">Transcriptional regulator</fullName>
    </submittedName>
</protein>
<dbReference type="InterPro" id="IPR001054">
    <property type="entry name" value="A/G_cyclase"/>
</dbReference>
<dbReference type="InterPro" id="IPR016032">
    <property type="entry name" value="Sig_transdc_resp-reg_C-effctor"/>
</dbReference>
<evidence type="ECO:0000256" key="2">
    <source>
        <dbReference type="ARBA" id="ARBA00023125"/>
    </source>
</evidence>
<dbReference type="SMART" id="SM00421">
    <property type="entry name" value="HTH_LUXR"/>
    <property type="match status" value="1"/>
</dbReference>
<accession>A0A101A0M7</accession>
<keyword evidence="3" id="KW-0804">Transcription</keyword>
<dbReference type="SUPFAM" id="SSF46894">
    <property type="entry name" value="C-terminal effector domain of the bipartite response regulators"/>
    <property type="match status" value="1"/>
</dbReference>
<keyword evidence="1" id="KW-0805">Transcription regulation</keyword>
<dbReference type="Pfam" id="PF00931">
    <property type="entry name" value="NB-ARC"/>
    <property type="match status" value="1"/>
</dbReference>
<dbReference type="EMBL" id="LQIR01000056">
    <property type="protein sequence ID" value="KUI09165.1"/>
    <property type="molecule type" value="Genomic_DNA"/>
</dbReference>
<dbReference type="AlphaFoldDB" id="A0A101A0M7"/>
<dbReference type="GO" id="GO:0043531">
    <property type="term" value="F:ADP binding"/>
    <property type="evidence" value="ECO:0007669"/>
    <property type="project" value="InterPro"/>
</dbReference>
<evidence type="ECO:0000313" key="6">
    <source>
        <dbReference type="EMBL" id="KUI09165.1"/>
    </source>
</evidence>
<dbReference type="GO" id="GO:0006355">
    <property type="term" value="P:regulation of DNA-templated transcription"/>
    <property type="evidence" value="ECO:0007669"/>
    <property type="project" value="InterPro"/>
</dbReference>
<dbReference type="PRINTS" id="PR00038">
    <property type="entry name" value="HTHLUXR"/>
</dbReference>
<organism evidence="6 7">
    <name type="scientific">Mycobacterium lehmannii</name>
    <dbReference type="NCBI Taxonomy" id="2048550"/>
    <lineage>
        <taxon>Bacteria</taxon>
        <taxon>Bacillati</taxon>
        <taxon>Actinomycetota</taxon>
        <taxon>Actinomycetes</taxon>
        <taxon>Mycobacteriales</taxon>
        <taxon>Mycobacteriaceae</taxon>
        <taxon>Mycobacterium</taxon>
    </lineage>
</organism>
<keyword evidence="7" id="KW-1185">Reference proteome</keyword>
<dbReference type="InterPro" id="IPR029787">
    <property type="entry name" value="Nucleotide_cyclase"/>
</dbReference>
<feature type="domain" description="HTH luxR-type" evidence="4">
    <location>
        <begin position="1029"/>
        <end position="1094"/>
    </location>
</feature>
<dbReference type="InterPro" id="IPR027417">
    <property type="entry name" value="P-loop_NTPase"/>
</dbReference>
<dbReference type="CDD" id="cd06170">
    <property type="entry name" value="LuxR_C_like"/>
    <property type="match status" value="1"/>
</dbReference>
<feature type="domain" description="Guanylate cyclase" evidence="5">
    <location>
        <begin position="26"/>
        <end position="134"/>
    </location>
</feature>
<dbReference type="PANTHER" id="PTHR47691:SF3">
    <property type="entry name" value="HTH-TYPE TRANSCRIPTIONAL REGULATOR RV0890C-RELATED"/>
    <property type="match status" value="1"/>
</dbReference>
<dbReference type="CDD" id="cd07302">
    <property type="entry name" value="CHD"/>
    <property type="match status" value="1"/>
</dbReference>
<evidence type="ECO:0000313" key="7">
    <source>
        <dbReference type="Proteomes" id="UP000053707"/>
    </source>
</evidence>
<dbReference type="PANTHER" id="PTHR47691">
    <property type="entry name" value="REGULATOR-RELATED"/>
    <property type="match status" value="1"/>
</dbReference>
<proteinExistence type="predicted"/>
<dbReference type="Pfam" id="PF00211">
    <property type="entry name" value="Guanylate_cyc"/>
    <property type="match status" value="1"/>
</dbReference>
<dbReference type="InterPro" id="IPR036388">
    <property type="entry name" value="WH-like_DNA-bd_sf"/>
</dbReference>
<evidence type="ECO:0000259" key="5">
    <source>
        <dbReference type="PROSITE" id="PS50125"/>
    </source>
</evidence>